<protein>
    <submittedName>
        <fullName evidence="1">Uncharacterized protein</fullName>
    </submittedName>
</protein>
<reference evidence="1 2" key="1">
    <citation type="submission" date="2015-02" db="EMBL/GenBank/DDBJ databases">
        <authorList>
            <person name="Chooi Y.-H."/>
        </authorList>
    </citation>
    <scope>NUCLEOTIDE SEQUENCE [LARGE SCALE GENOMIC DNA]</scope>
    <source>
        <strain evidence="1">E3</strain>
    </source>
</reference>
<keyword evidence="2" id="KW-1185">Reference proteome</keyword>
<dbReference type="AlphaFoldDB" id="A0A0G4J0A0"/>
<accession>A0A0G4J0A0</accession>
<evidence type="ECO:0000313" key="2">
    <source>
        <dbReference type="Proteomes" id="UP000039324"/>
    </source>
</evidence>
<gene>
    <name evidence="1" type="ORF">PBRA_001755</name>
</gene>
<proteinExistence type="predicted"/>
<dbReference type="EMBL" id="CDSF01000101">
    <property type="protein sequence ID" value="CEP00701.1"/>
    <property type="molecule type" value="Genomic_DNA"/>
</dbReference>
<sequence>MWRSWRPRQRCARVSGSPDPDLASDLFLTMDERACAAQLTRDPVAIYLEGNNGIRRAIPMSVAQRCALIQAMVDFCVGTEGDVRVRVPVDAELLDPMIETLGSDHVPSDFDHSALLGMVTALDYLQANCTLGRICSTIGQSISVADDQCSSTAVKQQLEQYSETLGVPELPVWFIKTFVSQMALMNFQDKCQSGLSDSELICPLQSIWGCLHSEWFANLHVSSVQIVYADLESFVSRVGRRGLIAGRAQGSKSELY</sequence>
<organism evidence="1 2">
    <name type="scientific">Plasmodiophora brassicae</name>
    <name type="common">Clubroot disease agent</name>
    <dbReference type="NCBI Taxonomy" id="37360"/>
    <lineage>
        <taxon>Eukaryota</taxon>
        <taxon>Sar</taxon>
        <taxon>Rhizaria</taxon>
        <taxon>Endomyxa</taxon>
        <taxon>Phytomyxea</taxon>
        <taxon>Plasmodiophorida</taxon>
        <taxon>Plasmodiophoridae</taxon>
        <taxon>Plasmodiophora</taxon>
    </lineage>
</organism>
<dbReference type="Proteomes" id="UP000039324">
    <property type="component" value="Unassembled WGS sequence"/>
</dbReference>
<name>A0A0G4J0A0_PLABS</name>
<evidence type="ECO:0000313" key="1">
    <source>
        <dbReference type="EMBL" id="CEP00701.1"/>
    </source>
</evidence>